<protein>
    <submittedName>
        <fullName evidence="2">Uncharacterized protein</fullName>
    </submittedName>
</protein>
<dbReference type="RefSeq" id="XP_018386479.1">
    <property type="nucleotide sequence ID" value="XM_018528358.1"/>
</dbReference>
<name>A0A177DNW3_ALTAL</name>
<proteinExistence type="predicted"/>
<dbReference type="GeneID" id="29113952"/>
<feature type="signal peptide" evidence="1">
    <location>
        <begin position="1"/>
        <end position="19"/>
    </location>
</feature>
<dbReference type="AlphaFoldDB" id="A0A177DNW3"/>
<accession>A0A177DNW3</accession>
<keyword evidence="1" id="KW-0732">Signal</keyword>
<reference evidence="2 3" key="1">
    <citation type="submission" date="2016-05" db="EMBL/GenBank/DDBJ databases">
        <title>Comparative analysis of secretome profiles of manganese(II)-oxidizing ascomycete fungi.</title>
        <authorList>
            <consortium name="DOE Joint Genome Institute"/>
            <person name="Zeiner C.A."/>
            <person name="Purvine S.O."/>
            <person name="Zink E.M."/>
            <person name="Wu S."/>
            <person name="Pasa-Tolic L."/>
            <person name="Chaput D.L."/>
            <person name="Haridas S."/>
            <person name="Grigoriev I.V."/>
            <person name="Santelli C.M."/>
            <person name="Hansel C.M."/>
        </authorList>
    </citation>
    <scope>NUCLEOTIDE SEQUENCE [LARGE SCALE GENOMIC DNA]</scope>
    <source>
        <strain evidence="2 3">SRC1lrK2f</strain>
    </source>
</reference>
<gene>
    <name evidence="2" type="ORF">CC77DRAFT_1060760</name>
</gene>
<keyword evidence="3" id="KW-1185">Reference proteome</keyword>
<evidence type="ECO:0000256" key="1">
    <source>
        <dbReference type="SAM" id="SignalP"/>
    </source>
</evidence>
<dbReference type="Proteomes" id="UP000077248">
    <property type="component" value="Unassembled WGS sequence"/>
</dbReference>
<sequence>MRKTNLIAILAAAISGVTAIDKIAHKAEKCISYAVTDSSWAENDLRRRRVVYDTTGLIPHYDQTLYSIGWMWSNEKKACNAQAVDTIVYYNGIIIPGGTYVIESSEELSEDGDRAYQCLLEVFKITLGNNLNCTAV</sequence>
<evidence type="ECO:0000313" key="2">
    <source>
        <dbReference type="EMBL" id="OAG21058.1"/>
    </source>
</evidence>
<dbReference type="KEGG" id="aalt:CC77DRAFT_1060760"/>
<organism evidence="2 3">
    <name type="scientific">Alternaria alternata</name>
    <name type="common">Alternaria rot fungus</name>
    <name type="synonym">Torula alternata</name>
    <dbReference type="NCBI Taxonomy" id="5599"/>
    <lineage>
        <taxon>Eukaryota</taxon>
        <taxon>Fungi</taxon>
        <taxon>Dikarya</taxon>
        <taxon>Ascomycota</taxon>
        <taxon>Pezizomycotina</taxon>
        <taxon>Dothideomycetes</taxon>
        <taxon>Pleosporomycetidae</taxon>
        <taxon>Pleosporales</taxon>
        <taxon>Pleosporineae</taxon>
        <taxon>Pleosporaceae</taxon>
        <taxon>Alternaria</taxon>
        <taxon>Alternaria sect. Alternaria</taxon>
        <taxon>Alternaria alternata complex</taxon>
    </lineage>
</organism>
<feature type="chain" id="PRO_5008059634" evidence="1">
    <location>
        <begin position="20"/>
        <end position="136"/>
    </location>
</feature>
<dbReference type="VEuPathDB" id="FungiDB:CC77DRAFT_1060760"/>
<evidence type="ECO:0000313" key="3">
    <source>
        <dbReference type="Proteomes" id="UP000077248"/>
    </source>
</evidence>
<dbReference type="EMBL" id="KV441477">
    <property type="protein sequence ID" value="OAG21058.1"/>
    <property type="molecule type" value="Genomic_DNA"/>
</dbReference>